<evidence type="ECO:0000256" key="2">
    <source>
        <dbReference type="SAM" id="Phobius"/>
    </source>
</evidence>
<sequence>MAGRIWWITRQARQLMGQRINSKYRTIIAIILESGSIYPTSIIVYLIIANTLYYTNTAGILPIDLYPVVWQAAGIAPTLIIVRAGSGKSVETVDQVVSTLHFADAPQRVTVSMEASESDKEQFGDTKQDKVDIV</sequence>
<feature type="transmembrane region" description="Helical" evidence="2">
    <location>
        <begin position="68"/>
        <end position="85"/>
    </location>
</feature>
<keyword evidence="4" id="KW-1185">Reference proteome</keyword>
<proteinExistence type="predicted"/>
<evidence type="ECO:0000313" key="3">
    <source>
        <dbReference type="EMBL" id="KAK7032485.1"/>
    </source>
</evidence>
<accession>A0AAW0C0I0</accession>
<organism evidence="3 4">
    <name type="scientific">Paramarasmius palmivorus</name>
    <dbReference type="NCBI Taxonomy" id="297713"/>
    <lineage>
        <taxon>Eukaryota</taxon>
        <taxon>Fungi</taxon>
        <taxon>Dikarya</taxon>
        <taxon>Basidiomycota</taxon>
        <taxon>Agaricomycotina</taxon>
        <taxon>Agaricomycetes</taxon>
        <taxon>Agaricomycetidae</taxon>
        <taxon>Agaricales</taxon>
        <taxon>Marasmiineae</taxon>
        <taxon>Marasmiaceae</taxon>
        <taxon>Paramarasmius</taxon>
    </lineage>
</organism>
<dbReference type="EMBL" id="JAYKXP010000064">
    <property type="protein sequence ID" value="KAK7032485.1"/>
    <property type="molecule type" value="Genomic_DNA"/>
</dbReference>
<gene>
    <name evidence="3" type="ORF">VNI00_013053</name>
</gene>
<reference evidence="3 4" key="1">
    <citation type="submission" date="2024-01" db="EMBL/GenBank/DDBJ databases">
        <title>A draft genome for a cacao thread blight-causing isolate of Paramarasmius palmivorus.</title>
        <authorList>
            <person name="Baruah I.K."/>
            <person name="Bukari Y."/>
            <person name="Amoako-Attah I."/>
            <person name="Meinhardt L.W."/>
            <person name="Bailey B.A."/>
            <person name="Cohen S.P."/>
        </authorList>
    </citation>
    <scope>NUCLEOTIDE SEQUENCE [LARGE SCALE GENOMIC DNA]</scope>
    <source>
        <strain evidence="3 4">GH-12</strain>
    </source>
</reference>
<evidence type="ECO:0000313" key="4">
    <source>
        <dbReference type="Proteomes" id="UP001383192"/>
    </source>
</evidence>
<comment type="caution">
    <text evidence="3">The sequence shown here is derived from an EMBL/GenBank/DDBJ whole genome shotgun (WGS) entry which is preliminary data.</text>
</comment>
<feature type="compositionally biased region" description="Basic and acidic residues" evidence="1">
    <location>
        <begin position="117"/>
        <end position="134"/>
    </location>
</feature>
<name>A0AAW0C0I0_9AGAR</name>
<protein>
    <submittedName>
        <fullName evidence="3">Uncharacterized protein</fullName>
    </submittedName>
</protein>
<keyword evidence="2" id="KW-0812">Transmembrane</keyword>
<feature type="region of interest" description="Disordered" evidence="1">
    <location>
        <begin position="114"/>
        <end position="134"/>
    </location>
</feature>
<dbReference type="AlphaFoldDB" id="A0AAW0C0I0"/>
<dbReference type="Proteomes" id="UP001383192">
    <property type="component" value="Unassembled WGS sequence"/>
</dbReference>
<evidence type="ECO:0000256" key="1">
    <source>
        <dbReference type="SAM" id="MobiDB-lite"/>
    </source>
</evidence>
<feature type="transmembrane region" description="Helical" evidence="2">
    <location>
        <begin position="26"/>
        <end position="48"/>
    </location>
</feature>
<keyword evidence="2" id="KW-0472">Membrane</keyword>
<keyword evidence="2" id="KW-1133">Transmembrane helix</keyword>